<dbReference type="InterPro" id="IPR000933">
    <property type="entry name" value="Glyco_hydro_29"/>
</dbReference>
<keyword evidence="5" id="KW-0326">Glycosidase</keyword>
<dbReference type="GO" id="GO:0005764">
    <property type="term" value="C:lysosome"/>
    <property type="evidence" value="ECO:0007669"/>
    <property type="project" value="TreeGrafter"/>
</dbReference>
<reference evidence="7" key="2">
    <citation type="journal article" date="2024" name="Plant">
        <title>Genomic evolution and insights into agronomic trait innovations of Sesamum species.</title>
        <authorList>
            <person name="Miao H."/>
            <person name="Wang L."/>
            <person name="Qu L."/>
            <person name="Liu H."/>
            <person name="Sun Y."/>
            <person name="Le M."/>
            <person name="Wang Q."/>
            <person name="Wei S."/>
            <person name="Zheng Y."/>
            <person name="Lin W."/>
            <person name="Duan Y."/>
            <person name="Cao H."/>
            <person name="Xiong S."/>
            <person name="Wang X."/>
            <person name="Wei L."/>
            <person name="Li C."/>
            <person name="Ma Q."/>
            <person name="Ju M."/>
            <person name="Zhao R."/>
            <person name="Li G."/>
            <person name="Mu C."/>
            <person name="Tian Q."/>
            <person name="Mei H."/>
            <person name="Zhang T."/>
            <person name="Gao T."/>
            <person name="Zhang H."/>
        </authorList>
    </citation>
    <scope>NUCLEOTIDE SEQUENCE</scope>
    <source>
        <strain evidence="7">G02</strain>
    </source>
</reference>
<dbReference type="GO" id="GO:0004560">
    <property type="term" value="F:alpha-L-fucosidase activity"/>
    <property type="evidence" value="ECO:0007669"/>
    <property type="project" value="UniProtKB-EC"/>
</dbReference>
<dbReference type="PANTHER" id="PTHR10030:SF27">
    <property type="entry name" value="ALPHA-L-FUCOSIDASE 1"/>
    <property type="match status" value="1"/>
</dbReference>
<evidence type="ECO:0000256" key="2">
    <source>
        <dbReference type="ARBA" id="ARBA00012662"/>
    </source>
</evidence>
<dbReference type="InterPro" id="IPR017853">
    <property type="entry name" value="GH"/>
</dbReference>
<evidence type="ECO:0000313" key="7">
    <source>
        <dbReference type="EMBL" id="KAL0436388.1"/>
    </source>
</evidence>
<evidence type="ECO:0000256" key="4">
    <source>
        <dbReference type="ARBA" id="ARBA00022801"/>
    </source>
</evidence>
<comment type="caution">
    <text evidence="7">The sequence shown here is derived from an EMBL/GenBank/DDBJ whole genome shotgun (WGS) entry which is preliminary data.</text>
</comment>
<accession>A0AAW2W4Q9</accession>
<dbReference type="GO" id="GO:0016139">
    <property type="term" value="P:glycoside catabolic process"/>
    <property type="evidence" value="ECO:0007669"/>
    <property type="project" value="TreeGrafter"/>
</dbReference>
<dbReference type="EC" id="3.2.1.51" evidence="2"/>
<reference evidence="7" key="1">
    <citation type="submission" date="2020-06" db="EMBL/GenBank/DDBJ databases">
        <authorList>
            <person name="Li T."/>
            <person name="Hu X."/>
            <person name="Zhang T."/>
            <person name="Song X."/>
            <person name="Zhang H."/>
            <person name="Dai N."/>
            <person name="Sheng W."/>
            <person name="Hou X."/>
            <person name="Wei L."/>
        </authorList>
    </citation>
    <scope>NUCLEOTIDE SEQUENCE</scope>
    <source>
        <strain evidence="7">G02</strain>
        <tissue evidence="7">Leaf</tissue>
    </source>
</reference>
<keyword evidence="3" id="KW-0732">Signal</keyword>
<dbReference type="InterPro" id="IPR057739">
    <property type="entry name" value="Glyco_hydro_29_N"/>
</dbReference>
<proteinExistence type="inferred from homology"/>
<organism evidence="7">
    <name type="scientific">Sesamum radiatum</name>
    <name type="common">Black benniseed</name>
    <dbReference type="NCBI Taxonomy" id="300843"/>
    <lineage>
        <taxon>Eukaryota</taxon>
        <taxon>Viridiplantae</taxon>
        <taxon>Streptophyta</taxon>
        <taxon>Embryophyta</taxon>
        <taxon>Tracheophyta</taxon>
        <taxon>Spermatophyta</taxon>
        <taxon>Magnoliopsida</taxon>
        <taxon>eudicotyledons</taxon>
        <taxon>Gunneridae</taxon>
        <taxon>Pentapetalae</taxon>
        <taxon>asterids</taxon>
        <taxon>lamiids</taxon>
        <taxon>Lamiales</taxon>
        <taxon>Pedaliaceae</taxon>
        <taxon>Sesamum</taxon>
    </lineage>
</organism>
<dbReference type="GO" id="GO:0006004">
    <property type="term" value="P:fucose metabolic process"/>
    <property type="evidence" value="ECO:0007669"/>
    <property type="project" value="TreeGrafter"/>
</dbReference>
<dbReference type="EMBL" id="JACGWJ010000002">
    <property type="protein sequence ID" value="KAL0436388.1"/>
    <property type="molecule type" value="Genomic_DNA"/>
</dbReference>
<evidence type="ECO:0000259" key="6">
    <source>
        <dbReference type="Pfam" id="PF01120"/>
    </source>
</evidence>
<dbReference type="Pfam" id="PF01120">
    <property type="entry name" value="Alpha_L_fucos"/>
    <property type="match status" value="1"/>
</dbReference>
<gene>
    <name evidence="7" type="ORF">Sradi_0346700</name>
</gene>
<keyword evidence="4" id="KW-0378">Hydrolase</keyword>
<dbReference type="AlphaFoldDB" id="A0AAW2W4Q9"/>
<evidence type="ECO:0000256" key="3">
    <source>
        <dbReference type="ARBA" id="ARBA00022729"/>
    </source>
</evidence>
<dbReference type="PANTHER" id="PTHR10030">
    <property type="entry name" value="ALPHA-L-FUCOSIDASE"/>
    <property type="match status" value="1"/>
</dbReference>
<evidence type="ECO:0000256" key="5">
    <source>
        <dbReference type="ARBA" id="ARBA00023295"/>
    </source>
</evidence>
<dbReference type="Gene3D" id="3.20.20.80">
    <property type="entry name" value="Glycosidases"/>
    <property type="match status" value="1"/>
</dbReference>
<sequence length="125" mass="13921">MALFLHFGTNTFTDSEWGTGHVDPSVFNPTALNATQWVSVAKETGFSRVILTAKHHDGFCLWPSEFTDYSVKSSPWKNGTGDVAKELAEAARIAGVQLGLYLSPWDRHEACYGKTLEYNEYCLGR</sequence>
<evidence type="ECO:0000256" key="1">
    <source>
        <dbReference type="ARBA" id="ARBA00007951"/>
    </source>
</evidence>
<name>A0AAW2W4Q9_SESRA</name>
<dbReference type="SUPFAM" id="SSF51445">
    <property type="entry name" value="(Trans)glycosidases"/>
    <property type="match status" value="1"/>
</dbReference>
<protein>
    <recommendedName>
        <fullName evidence="2">alpha-L-fucosidase</fullName>
        <ecNumber evidence="2">3.2.1.51</ecNumber>
    </recommendedName>
</protein>
<comment type="similarity">
    <text evidence="1">Belongs to the glycosyl hydrolase 29 family.</text>
</comment>
<feature type="domain" description="Glycoside hydrolase family 29 N-terminal" evidence="6">
    <location>
        <begin position="25"/>
        <end position="115"/>
    </location>
</feature>